<evidence type="ECO:0000313" key="2">
    <source>
        <dbReference type="Proteomes" id="UP000075238"/>
    </source>
</evidence>
<protein>
    <submittedName>
        <fullName evidence="1">Uncharacterized protein</fullName>
    </submittedName>
</protein>
<gene>
    <name evidence="1" type="ORF">A2G96_16880</name>
</gene>
<dbReference type="KEGG" id="cnan:A2G96_16880"/>
<dbReference type="OrthoDB" id="9993360at2"/>
<accession>A0A142JMG4</accession>
<dbReference type="EMBL" id="CP014844">
    <property type="protein sequence ID" value="AMR79276.1"/>
    <property type="molecule type" value="Genomic_DNA"/>
</dbReference>
<dbReference type="Proteomes" id="UP000075238">
    <property type="component" value="Chromosome 1"/>
</dbReference>
<evidence type="ECO:0000313" key="1">
    <source>
        <dbReference type="EMBL" id="AMR79276.1"/>
    </source>
</evidence>
<sequence>MKQTKHEGVLAPSAPALPQDSASVLAKDAYAGRGGQYLFDPVTGERRPIAAAAAMVPADDQPIDLPKEQAT</sequence>
<dbReference type="STRING" id="1796606.A2G96_16880"/>
<reference evidence="1 2" key="1">
    <citation type="submission" date="2016-03" db="EMBL/GenBank/DDBJ databases">
        <title>Complete genome sequence of a novel chlorpyrifos degrading bacterium, Cupriavidus nantongensis sp. X1.</title>
        <authorList>
            <person name="Fang L."/>
        </authorList>
    </citation>
    <scope>NUCLEOTIDE SEQUENCE [LARGE SCALE GENOMIC DNA]</scope>
    <source>
        <strain evidence="1 2">X1</strain>
    </source>
</reference>
<keyword evidence="2" id="KW-1185">Reference proteome</keyword>
<organism evidence="1 2">
    <name type="scientific">Cupriavidus nantongensis</name>
    <dbReference type="NCBI Taxonomy" id="1796606"/>
    <lineage>
        <taxon>Bacteria</taxon>
        <taxon>Pseudomonadati</taxon>
        <taxon>Pseudomonadota</taxon>
        <taxon>Betaproteobacteria</taxon>
        <taxon>Burkholderiales</taxon>
        <taxon>Burkholderiaceae</taxon>
        <taxon>Cupriavidus</taxon>
    </lineage>
</organism>
<dbReference type="RefSeq" id="WP_062801136.1">
    <property type="nucleotide sequence ID" value="NZ_CP014844.1"/>
</dbReference>
<name>A0A142JMG4_9BURK</name>
<dbReference type="AlphaFoldDB" id="A0A142JMG4"/>
<proteinExistence type="predicted"/>